<comment type="caution">
    <text evidence="8">Lacks conserved residue(s) required for the propagation of feature annotation.</text>
</comment>
<dbReference type="InParanoid" id="A0A1S3HGK2"/>
<dbReference type="OrthoDB" id="6063061at2759"/>
<protein>
    <submittedName>
        <fullName evidence="12">Signal peptide, CUB and EGF-like domain-containing protein 2</fullName>
    </submittedName>
</protein>
<dbReference type="InterPro" id="IPR052080">
    <property type="entry name" value="vWF_C/EGF_Fibrillin"/>
</dbReference>
<dbReference type="GeneID" id="106154698"/>
<evidence type="ECO:0000256" key="3">
    <source>
        <dbReference type="ARBA" id="ARBA00022536"/>
    </source>
</evidence>
<evidence type="ECO:0000256" key="9">
    <source>
        <dbReference type="SAM" id="Coils"/>
    </source>
</evidence>
<dbReference type="InterPro" id="IPR001881">
    <property type="entry name" value="EGF-like_Ca-bd_dom"/>
</dbReference>
<dbReference type="Pfam" id="PF07645">
    <property type="entry name" value="EGF_CA"/>
    <property type="match status" value="1"/>
</dbReference>
<dbReference type="GO" id="GO:0005576">
    <property type="term" value="C:extracellular region"/>
    <property type="evidence" value="ECO:0007669"/>
    <property type="project" value="UniProtKB-SubCell"/>
</dbReference>
<dbReference type="PROSITE" id="PS50026">
    <property type="entry name" value="EGF_3"/>
    <property type="match status" value="1"/>
</dbReference>
<feature type="domain" description="EGF-like" evidence="10">
    <location>
        <begin position="3"/>
        <end position="43"/>
    </location>
</feature>
<dbReference type="Gene3D" id="2.10.25.10">
    <property type="entry name" value="Laminin"/>
    <property type="match status" value="1"/>
</dbReference>
<reference evidence="12" key="1">
    <citation type="submission" date="2025-08" db="UniProtKB">
        <authorList>
            <consortium name="RefSeq"/>
        </authorList>
    </citation>
    <scope>IDENTIFICATION</scope>
    <source>
        <tissue evidence="12">Gonads</tissue>
    </source>
</reference>
<dbReference type="PANTHER" id="PTHR47333:SF4">
    <property type="entry name" value="EGF-LIKE DOMAIN-CONTAINING PROTEIN"/>
    <property type="match status" value="1"/>
</dbReference>
<gene>
    <name evidence="12" type="primary">LOC106154698</name>
</gene>
<dbReference type="PROSITE" id="PS01187">
    <property type="entry name" value="EGF_CA"/>
    <property type="match status" value="1"/>
</dbReference>
<dbReference type="PROSITE" id="PS01186">
    <property type="entry name" value="EGF_2"/>
    <property type="match status" value="1"/>
</dbReference>
<dbReference type="PROSITE" id="PS00010">
    <property type="entry name" value="ASX_HYDROXYL"/>
    <property type="match status" value="1"/>
</dbReference>
<dbReference type="InterPro" id="IPR018097">
    <property type="entry name" value="EGF_Ca-bd_CS"/>
</dbReference>
<keyword evidence="5" id="KW-0677">Repeat</keyword>
<dbReference type="KEGG" id="lak:106154698"/>
<dbReference type="Proteomes" id="UP000085678">
    <property type="component" value="Unplaced"/>
</dbReference>
<evidence type="ECO:0000256" key="5">
    <source>
        <dbReference type="ARBA" id="ARBA00022737"/>
    </source>
</evidence>
<name>A0A1S3HGK2_LINAN</name>
<feature type="coiled-coil region" evidence="9">
    <location>
        <begin position="52"/>
        <end position="86"/>
    </location>
</feature>
<evidence type="ECO:0000313" key="11">
    <source>
        <dbReference type="Proteomes" id="UP000085678"/>
    </source>
</evidence>
<evidence type="ECO:0000256" key="4">
    <source>
        <dbReference type="ARBA" id="ARBA00022729"/>
    </source>
</evidence>
<dbReference type="GO" id="GO:0005509">
    <property type="term" value="F:calcium ion binding"/>
    <property type="evidence" value="ECO:0007669"/>
    <property type="project" value="InterPro"/>
</dbReference>
<evidence type="ECO:0000256" key="1">
    <source>
        <dbReference type="ARBA" id="ARBA00004613"/>
    </source>
</evidence>
<keyword evidence="2" id="KW-0964">Secreted</keyword>
<dbReference type="PANTHER" id="PTHR47333">
    <property type="entry name" value="VON WILLEBRAND FACTOR C AND EGF DOMAIN-CONTAINING PROTEIN"/>
    <property type="match status" value="1"/>
</dbReference>
<dbReference type="AlphaFoldDB" id="A0A1S3HGK2"/>
<evidence type="ECO:0000259" key="10">
    <source>
        <dbReference type="PROSITE" id="PS50026"/>
    </source>
</evidence>
<dbReference type="CDD" id="cd00054">
    <property type="entry name" value="EGF_CA"/>
    <property type="match status" value="1"/>
</dbReference>
<dbReference type="FunFam" id="2.10.25.10:FF:000010">
    <property type="entry name" value="Pro-epidermal growth factor"/>
    <property type="match status" value="1"/>
</dbReference>
<organism evidence="11 12">
    <name type="scientific">Lingula anatina</name>
    <name type="common">Brachiopod</name>
    <name type="synonym">Lingula unguis</name>
    <dbReference type="NCBI Taxonomy" id="7574"/>
    <lineage>
        <taxon>Eukaryota</taxon>
        <taxon>Metazoa</taxon>
        <taxon>Spiralia</taxon>
        <taxon>Lophotrochozoa</taxon>
        <taxon>Brachiopoda</taxon>
        <taxon>Linguliformea</taxon>
        <taxon>Lingulata</taxon>
        <taxon>Lingulida</taxon>
        <taxon>Linguloidea</taxon>
        <taxon>Lingulidae</taxon>
        <taxon>Lingula</taxon>
    </lineage>
</organism>
<accession>A0A1S3HGK2</accession>
<keyword evidence="9" id="KW-0175">Coiled coil</keyword>
<dbReference type="InterPro" id="IPR049883">
    <property type="entry name" value="NOTCH1_EGF-like"/>
</dbReference>
<keyword evidence="11" id="KW-1185">Reference proteome</keyword>
<keyword evidence="6" id="KW-1015">Disulfide bond</keyword>
<dbReference type="InterPro" id="IPR000742">
    <property type="entry name" value="EGF"/>
</dbReference>
<dbReference type="SUPFAM" id="SSF57196">
    <property type="entry name" value="EGF/Laminin"/>
    <property type="match status" value="1"/>
</dbReference>
<evidence type="ECO:0000313" key="12">
    <source>
        <dbReference type="RefSeq" id="XP_013384601.1"/>
    </source>
</evidence>
<dbReference type="RefSeq" id="XP_013384601.1">
    <property type="nucleotide sequence ID" value="XM_013529147.1"/>
</dbReference>
<keyword evidence="7" id="KW-0325">Glycoprotein</keyword>
<dbReference type="SMART" id="SM00181">
    <property type="entry name" value="EGF"/>
    <property type="match status" value="1"/>
</dbReference>
<sequence length="208" mass="23198">MEDIDECKSGEHSCSHKCVNTEGSFSCTCSDGFSLGADGKSCEFCLSCSKEYKLLDKKIQKLSSEVENLQQENKALKSDLKAILHNATKVDLDPIGLKEFLTPETSSTKPTTKEAAATVVITTGKLPPVATTTMQPTSSPHESEVSFIFSNLKDMKTEMETRFYSMSAQLSVLEERLSDCICTGRRKRHNSKRKFWRSHKNQNKTPTN</sequence>
<dbReference type="InterPro" id="IPR000152">
    <property type="entry name" value="EGF-type_Asp/Asn_hydroxyl_site"/>
</dbReference>
<evidence type="ECO:0000256" key="8">
    <source>
        <dbReference type="PROSITE-ProRule" id="PRU00076"/>
    </source>
</evidence>
<keyword evidence="4" id="KW-0732">Signal</keyword>
<evidence type="ECO:0000256" key="6">
    <source>
        <dbReference type="ARBA" id="ARBA00023157"/>
    </source>
</evidence>
<keyword evidence="3 8" id="KW-0245">EGF-like domain</keyword>
<comment type="subcellular location">
    <subcellularLocation>
        <location evidence="1">Secreted</location>
    </subcellularLocation>
</comment>
<evidence type="ECO:0000256" key="7">
    <source>
        <dbReference type="ARBA" id="ARBA00023180"/>
    </source>
</evidence>
<proteinExistence type="predicted"/>
<dbReference type="SMART" id="SM00179">
    <property type="entry name" value="EGF_CA"/>
    <property type="match status" value="1"/>
</dbReference>
<evidence type="ECO:0000256" key="2">
    <source>
        <dbReference type="ARBA" id="ARBA00022525"/>
    </source>
</evidence>